<accession>A0A7X9FTR4</accession>
<evidence type="ECO:0000313" key="1">
    <source>
        <dbReference type="EMBL" id="NMC64172.1"/>
    </source>
</evidence>
<organism evidence="1 2">
    <name type="scientific">SAR324 cluster bacterium</name>
    <dbReference type="NCBI Taxonomy" id="2024889"/>
    <lineage>
        <taxon>Bacteria</taxon>
        <taxon>Deltaproteobacteria</taxon>
        <taxon>SAR324 cluster</taxon>
    </lineage>
</organism>
<dbReference type="Proteomes" id="UP000524246">
    <property type="component" value="Unassembled WGS sequence"/>
</dbReference>
<proteinExistence type="predicted"/>
<gene>
    <name evidence="1" type="ORF">GYA55_13490</name>
</gene>
<dbReference type="EMBL" id="JAAZON010000615">
    <property type="protein sequence ID" value="NMC64172.1"/>
    <property type="molecule type" value="Genomic_DNA"/>
</dbReference>
<reference evidence="1 2" key="1">
    <citation type="journal article" date="2020" name="Biotechnol. Biofuels">
        <title>New insights from the biogas microbiome by comprehensive genome-resolved metagenomics of nearly 1600 species originating from multiple anaerobic digesters.</title>
        <authorList>
            <person name="Campanaro S."/>
            <person name="Treu L."/>
            <person name="Rodriguez-R L.M."/>
            <person name="Kovalovszki A."/>
            <person name="Ziels R.M."/>
            <person name="Maus I."/>
            <person name="Zhu X."/>
            <person name="Kougias P.G."/>
            <person name="Basile A."/>
            <person name="Luo G."/>
            <person name="Schluter A."/>
            <person name="Konstantinidis K.T."/>
            <person name="Angelidaki I."/>
        </authorList>
    </citation>
    <scope>NUCLEOTIDE SEQUENCE [LARGE SCALE GENOMIC DNA]</scope>
    <source>
        <strain evidence="1">AS27yjCOA_65</strain>
    </source>
</reference>
<dbReference type="AlphaFoldDB" id="A0A7X9FTR4"/>
<comment type="caution">
    <text evidence="1">The sequence shown here is derived from an EMBL/GenBank/DDBJ whole genome shotgun (WGS) entry which is preliminary data.</text>
</comment>
<sequence>MGDQAGENYSAEIGASSNFIYVNSGGREFELTEAFVPEVDEVIGRRFGDSLANALRRYGERGVPVLIRKNGKSCLLYTKAVLKQHQ</sequence>
<name>A0A7X9FTR4_9DELT</name>
<evidence type="ECO:0000313" key="2">
    <source>
        <dbReference type="Proteomes" id="UP000524246"/>
    </source>
</evidence>
<protein>
    <submittedName>
        <fullName evidence="1">Uncharacterized protein</fullName>
    </submittedName>
</protein>